<dbReference type="InterPro" id="IPR050425">
    <property type="entry name" value="NAD(P)_dehydrat-like"/>
</dbReference>
<dbReference type="InParanoid" id="A0A0C9ZWP3"/>
<dbReference type="InterPro" id="IPR036291">
    <property type="entry name" value="NAD(P)-bd_dom_sf"/>
</dbReference>
<protein>
    <recommendedName>
        <fullName evidence="3">NAD-dependent epimerase/dehydratase domain-containing protein</fullName>
    </recommendedName>
</protein>
<comment type="similarity">
    <text evidence="2">Belongs to the NAD(P)-dependent epimerase/dehydratase family. Dihydroflavonol-4-reductase subfamily.</text>
</comment>
<feature type="domain" description="NAD-dependent epimerase/dehydratase" evidence="3">
    <location>
        <begin position="10"/>
        <end position="272"/>
    </location>
</feature>
<keyword evidence="1" id="KW-0560">Oxidoreductase</keyword>
<evidence type="ECO:0000313" key="5">
    <source>
        <dbReference type="Proteomes" id="UP000054485"/>
    </source>
</evidence>
<dbReference type="GO" id="GO:0016616">
    <property type="term" value="F:oxidoreductase activity, acting on the CH-OH group of donors, NAD or NADP as acceptor"/>
    <property type="evidence" value="ECO:0007669"/>
    <property type="project" value="TreeGrafter"/>
</dbReference>
<dbReference type="HOGENOM" id="CLU_007383_9_2_1"/>
<dbReference type="Gene3D" id="3.40.50.720">
    <property type="entry name" value="NAD(P)-binding Rossmann-like Domain"/>
    <property type="match status" value="1"/>
</dbReference>
<reference evidence="4 5" key="1">
    <citation type="submission" date="2014-04" db="EMBL/GenBank/DDBJ databases">
        <authorList>
            <consortium name="DOE Joint Genome Institute"/>
            <person name="Kuo A."/>
            <person name="Ruytinx J."/>
            <person name="Rineau F."/>
            <person name="Colpaert J."/>
            <person name="Kohler A."/>
            <person name="Nagy L.G."/>
            <person name="Floudas D."/>
            <person name="Copeland A."/>
            <person name="Barry K.W."/>
            <person name="Cichocki N."/>
            <person name="Veneault-Fourrey C."/>
            <person name="LaButti K."/>
            <person name="Lindquist E.A."/>
            <person name="Lipzen A."/>
            <person name="Lundell T."/>
            <person name="Morin E."/>
            <person name="Murat C."/>
            <person name="Sun H."/>
            <person name="Tunlid A."/>
            <person name="Henrissat B."/>
            <person name="Grigoriev I.V."/>
            <person name="Hibbett D.S."/>
            <person name="Martin F."/>
            <person name="Nordberg H.P."/>
            <person name="Cantor M.N."/>
            <person name="Hua S.X."/>
        </authorList>
    </citation>
    <scope>NUCLEOTIDE SEQUENCE [LARGE SCALE GENOMIC DNA]</scope>
    <source>
        <strain evidence="4 5">UH-Slu-Lm8-n1</strain>
    </source>
</reference>
<dbReference type="FunCoup" id="A0A0C9ZWP3">
    <property type="interactions" value="53"/>
</dbReference>
<evidence type="ECO:0000313" key="4">
    <source>
        <dbReference type="EMBL" id="KIK42225.1"/>
    </source>
</evidence>
<dbReference type="Pfam" id="PF01370">
    <property type="entry name" value="Epimerase"/>
    <property type="match status" value="1"/>
</dbReference>
<evidence type="ECO:0000256" key="1">
    <source>
        <dbReference type="ARBA" id="ARBA00023002"/>
    </source>
</evidence>
<proteinExistence type="inferred from homology"/>
<dbReference type="CDD" id="cd05227">
    <property type="entry name" value="AR_SDR_e"/>
    <property type="match status" value="1"/>
</dbReference>
<dbReference type="SUPFAM" id="SSF51735">
    <property type="entry name" value="NAD(P)-binding Rossmann-fold domains"/>
    <property type="match status" value="1"/>
</dbReference>
<dbReference type="InterPro" id="IPR001509">
    <property type="entry name" value="Epimerase_deHydtase"/>
</dbReference>
<dbReference type="STRING" id="930992.A0A0C9ZWP3"/>
<reference evidence="5" key="2">
    <citation type="submission" date="2015-01" db="EMBL/GenBank/DDBJ databases">
        <title>Evolutionary Origins and Diversification of the Mycorrhizal Mutualists.</title>
        <authorList>
            <consortium name="DOE Joint Genome Institute"/>
            <consortium name="Mycorrhizal Genomics Consortium"/>
            <person name="Kohler A."/>
            <person name="Kuo A."/>
            <person name="Nagy L.G."/>
            <person name="Floudas D."/>
            <person name="Copeland A."/>
            <person name="Barry K.W."/>
            <person name="Cichocki N."/>
            <person name="Veneault-Fourrey C."/>
            <person name="LaButti K."/>
            <person name="Lindquist E.A."/>
            <person name="Lipzen A."/>
            <person name="Lundell T."/>
            <person name="Morin E."/>
            <person name="Murat C."/>
            <person name="Riley R."/>
            <person name="Ohm R."/>
            <person name="Sun H."/>
            <person name="Tunlid A."/>
            <person name="Henrissat B."/>
            <person name="Grigoriev I.V."/>
            <person name="Hibbett D.S."/>
            <person name="Martin F."/>
        </authorList>
    </citation>
    <scope>NUCLEOTIDE SEQUENCE [LARGE SCALE GENOMIC DNA]</scope>
    <source>
        <strain evidence="5">UH-Slu-Lm8-n1</strain>
    </source>
</reference>
<accession>A0A0C9ZWP3</accession>
<dbReference type="PANTHER" id="PTHR10366:SF564">
    <property type="entry name" value="STEROL-4-ALPHA-CARBOXYLATE 3-DEHYDROGENASE, DECARBOXYLATING"/>
    <property type="match status" value="1"/>
</dbReference>
<keyword evidence="5" id="KW-1185">Reference proteome</keyword>
<dbReference type="PANTHER" id="PTHR10366">
    <property type="entry name" value="NAD DEPENDENT EPIMERASE/DEHYDRATASE"/>
    <property type="match status" value="1"/>
</dbReference>
<sequence>MPAVQPPCKVLVSGANGYIAIWVVRTLLEKGYSVRGTIRSEEKAAHLRELFSSYGDKHEVVVIEDIAKEGAFDEAVKGVDAIEHTASPFHMNADDPDELINPAVNGTVGILKSALKYGQSVKRIVVTSSGAAILRDTTTPCTFSELDWNEQCLEIVREKGRDAPNMMKYRASKTLAEKAAWEFWNKNKANVGWDLAVVNPPFVFGPAIQAIATPSTLGTSATLFYNHVALPNSNGATNEFLASVGTAYIDVRDLAEAHVLSLEKEAAGGERIIVSAGLWKWQDFIDVANTISPPPKLATGGLPKGNPGAGTGHPSTVHLLHYDTTKAARILGLKYRTMAETTRDTLADYEAKGW</sequence>
<name>A0A0C9ZWP3_9AGAM</name>
<evidence type="ECO:0000259" key="3">
    <source>
        <dbReference type="Pfam" id="PF01370"/>
    </source>
</evidence>
<gene>
    <name evidence="4" type="ORF">CY34DRAFT_12535</name>
</gene>
<organism evidence="4 5">
    <name type="scientific">Suillus luteus UH-Slu-Lm8-n1</name>
    <dbReference type="NCBI Taxonomy" id="930992"/>
    <lineage>
        <taxon>Eukaryota</taxon>
        <taxon>Fungi</taxon>
        <taxon>Dikarya</taxon>
        <taxon>Basidiomycota</taxon>
        <taxon>Agaricomycotina</taxon>
        <taxon>Agaricomycetes</taxon>
        <taxon>Agaricomycetidae</taxon>
        <taxon>Boletales</taxon>
        <taxon>Suillineae</taxon>
        <taxon>Suillaceae</taxon>
        <taxon>Suillus</taxon>
    </lineage>
</organism>
<dbReference type="OrthoDB" id="2735536at2759"/>
<dbReference type="AlphaFoldDB" id="A0A0C9ZWP3"/>
<dbReference type="EMBL" id="KN835245">
    <property type="protein sequence ID" value="KIK42225.1"/>
    <property type="molecule type" value="Genomic_DNA"/>
</dbReference>
<dbReference type="Proteomes" id="UP000054485">
    <property type="component" value="Unassembled WGS sequence"/>
</dbReference>
<evidence type="ECO:0000256" key="2">
    <source>
        <dbReference type="ARBA" id="ARBA00023445"/>
    </source>
</evidence>